<accession>A0ABU5ICQ6</accession>
<dbReference type="Proteomes" id="UP001293718">
    <property type="component" value="Unassembled WGS sequence"/>
</dbReference>
<gene>
    <name evidence="1" type="ORF">SM757_04090</name>
</gene>
<sequence>MVTSKLPVALPAHWFAEDGWRGTLIHAVDGRGHVVASVTVNEDVRGYLLGVQPVPAFHGRTQRYMRRGWRLCLYRDALAALMSAWRCWPGACRN</sequence>
<dbReference type="EMBL" id="JAXOJX010000003">
    <property type="protein sequence ID" value="MDZ5455748.1"/>
    <property type="molecule type" value="Genomic_DNA"/>
</dbReference>
<dbReference type="RefSeq" id="WP_322464433.1">
    <property type="nucleotide sequence ID" value="NZ_JAXOJX010000003.1"/>
</dbReference>
<keyword evidence="2" id="KW-1185">Reference proteome</keyword>
<proteinExistence type="predicted"/>
<comment type="caution">
    <text evidence="1">The sequence shown here is derived from an EMBL/GenBank/DDBJ whole genome shotgun (WGS) entry which is preliminary data.</text>
</comment>
<evidence type="ECO:0000313" key="1">
    <source>
        <dbReference type="EMBL" id="MDZ5455748.1"/>
    </source>
</evidence>
<organism evidence="1 2">
    <name type="scientific">Azohydromonas lata</name>
    <dbReference type="NCBI Taxonomy" id="45677"/>
    <lineage>
        <taxon>Bacteria</taxon>
        <taxon>Pseudomonadati</taxon>
        <taxon>Pseudomonadota</taxon>
        <taxon>Betaproteobacteria</taxon>
        <taxon>Burkholderiales</taxon>
        <taxon>Sphaerotilaceae</taxon>
        <taxon>Azohydromonas</taxon>
    </lineage>
</organism>
<evidence type="ECO:0000313" key="2">
    <source>
        <dbReference type="Proteomes" id="UP001293718"/>
    </source>
</evidence>
<protein>
    <submittedName>
        <fullName evidence="1">Uncharacterized protein</fullName>
    </submittedName>
</protein>
<name>A0ABU5ICQ6_9BURK</name>
<reference evidence="1 2" key="1">
    <citation type="submission" date="2023-11" db="EMBL/GenBank/DDBJ databases">
        <title>Draft genome of Azohydromonas lata strain H1 (DSM1123), a polyhydroxyalkanoate producer.</title>
        <authorList>
            <person name="Traversa D."/>
            <person name="D'Addabbo P."/>
            <person name="Pazzani C."/>
            <person name="Manzari C."/>
            <person name="Chiara M."/>
            <person name="Scrascia M."/>
        </authorList>
    </citation>
    <scope>NUCLEOTIDE SEQUENCE [LARGE SCALE GENOMIC DNA]</scope>
    <source>
        <strain evidence="1 2">H1</strain>
    </source>
</reference>